<dbReference type="SUPFAM" id="SSF52047">
    <property type="entry name" value="RNI-like"/>
    <property type="match status" value="1"/>
</dbReference>
<dbReference type="InterPro" id="IPR016024">
    <property type="entry name" value="ARM-type_fold"/>
</dbReference>
<feature type="region of interest" description="Disordered" evidence="2">
    <location>
        <begin position="752"/>
        <end position="773"/>
    </location>
</feature>
<feature type="compositionally biased region" description="Acidic residues" evidence="2">
    <location>
        <begin position="758"/>
        <end position="773"/>
    </location>
</feature>
<evidence type="ECO:0000313" key="5">
    <source>
        <dbReference type="EMBL" id="KAK3088587.1"/>
    </source>
</evidence>
<gene>
    <name evidence="5" type="ORF">FSP39_020920</name>
</gene>
<dbReference type="PANTHER" id="PTHR12904">
    <property type="match status" value="1"/>
</dbReference>
<evidence type="ECO:0000259" key="3">
    <source>
        <dbReference type="Pfam" id="PF22964"/>
    </source>
</evidence>
<dbReference type="InterPro" id="IPR011989">
    <property type="entry name" value="ARM-like"/>
</dbReference>
<keyword evidence="1" id="KW-0833">Ubl conjugation pathway</keyword>
<dbReference type="Gene3D" id="3.80.10.10">
    <property type="entry name" value="Ribonuclease Inhibitor"/>
    <property type="match status" value="1"/>
</dbReference>
<dbReference type="Pfam" id="PF25013">
    <property type="entry name" value="LRR_Zer-1"/>
    <property type="match status" value="1"/>
</dbReference>
<evidence type="ECO:0000313" key="6">
    <source>
        <dbReference type="Proteomes" id="UP001186944"/>
    </source>
</evidence>
<dbReference type="Proteomes" id="UP001186944">
    <property type="component" value="Unassembled WGS sequence"/>
</dbReference>
<dbReference type="InterPro" id="IPR032675">
    <property type="entry name" value="LRR_dom_sf"/>
</dbReference>
<dbReference type="AlphaFoldDB" id="A0AA89BMS3"/>
<organism evidence="5 6">
    <name type="scientific">Pinctada imbricata</name>
    <name type="common">Atlantic pearl-oyster</name>
    <name type="synonym">Pinctada martensii</name>
    <dbReference type="NCBI Taxonomy" id="66713"/>
    <lineage>
        <taxon>Eukaryota</taxon>
        <taxon>Metazoa</taxon>
        <taxon>Spiralia</taxon>
        <taxon>Lophotrochozoa</taxon>
        <taxon>Mollusca</taxon>
        <taxon>Bivalvia</taxon>
        <taxon>Autobranchia</taxon>
        <taxon>Pteriomorphia</taxon>
        <taxon>Pterioida</taxon>
        <taxon>Pterioidea</taxon>
        <taxon>Pteriidae</taxon>
        <taxon>Pinctada</taxon>
    </lineage>
</organism>
<feature type="domain" description="Zer-1-like leucine-rich repeats region" evidence="4">
    <location>
        <begin position="188"/>
        <end position="330"/>
    </location>
</feature>
<feature type="domain" description="Protein zer-1 homolog-like C-terminal" evidence="3">
    <location>
        <begin position="406"/>
        <end position="730"/>
    </location>
</feature>
<dbReference type="Pfam" id="PF22964">
    <property type="entry name" value="ZER1-like_2nd"/>
    <property type="match status" value="1"/>
</dbReference>
<dbReference type="EMBL" id="VSWD01000011">
    <property type="protein sequence ID" value="KAK3088587.1"/>
    <property type="molecule type" value="Genomic_DNA"/>
</dbReference>
<dbReference type="GO" id="GO:0031462">
    <property type="term" value="C:Cul2-RING ubiquitin ligase complex"/>
    <property type="evidence" value="ECO:0007669"/>
    <property type="project" value="TreeGrafter"/>
</dbReference>
<protein>
    <submittedName>
        <fullName evidence="5">Uncharacterized protein</fullName>
    </submittedName>
</protein>
<accession>A0AA89BMS3</accession>
<dbReference type="InterPro" id="IPR055142">
    <property type="entry name" value="ZER1-like_C"/>
</dbReference>
<sequence length="773" mass="87209">MTVKWPENSPDSLENICLETCAKNLHTFTEPGEQGGLKLKPDISFHHPGLCDKLFASIAKEKKSNLSWVEIFNDNTTSRLTHVALCNRRNLEPKKHLDFLKTQPISVLDLTGCELGLDVILVANSASNTLKTLKIDGDESLITELASFFTNRHLSESICQCRKLQVLALRGVVFQDHNYGHHNFLQAMFGDLNFLTHLDLSDSSVLVEQLAWLGDLPNLMSLNLSGILFKDMKEALTYICKPKRLRHLDISSQDQPFYEDCEECLRYIIQNLTELKSLDISGTNLAGVETEIVSHRPAAKGDCEEERPCSKSSIPGLEGVELDFLGLLDCADEPCKRKNIPAKMVTGIHTEEQILLALKVYVDKKGALMTAMNHVFNLFRYETVKDHCQALESLIAGMRSNLNDKQIQISGRRLVECLLDAMETHDLDHTMQRNSCLTICNLNIPEDVIFCHRRLVIILLHILDISDEEFIMRISMYLLNSLACQVDGDEKKSFGDLGAIDAMLTIIRSKLNRQVCDDVMEVAWSALWNVTDETAANCERFIDGDGLVLFRQCLQTFPNKNELLRNMMGLMGNIAEVKHLRQKLMNSEFIEIFSTLLESKSDGIEVSYNAAGIFSHITADGPEAWTIGRPSRDSIMSRMIEAIKRWPLNSTRNINYRSFIPILEIVQSYNTVAAQYWGVWALCNLTYVYPEKYCDLLKKEGGIQILKEVITDSRSLTEIKKLAKTVVTLLETGQKTGLEDIDATVANANLAVEHDSDNSGDEDDENEIEEEFM</sequence>
<keyword evidence="6" id="KW-1185">Reference proteome</keyword>
<dbReference type="SUPFAM" id="SSF48371">
    <property type="entry name" value="ARM repeat"/>
    <property type="match status" value="1"/>
</dbReference>
<evidence type="ECO:0000256" key="1">
    <source>
        <dbReference type="ARBA" id="ARBA00022786"/>
    </source>
</evidence>
<dbReference type="InterPro" id="IPR051341">
    <property type="entry name" value="Zyg-11_UBL_adapter"/>
</dbReference>
<dbReference type="InterPro" id="IPR056845">
    <property type="entry name" value="LRR_Zer-1"/>
</dbReference>
<dbReference type="PANTHER" id="PTHR12904:SF23">
    <property type="entry name" value="PROTEIN ZER-1 HOMOLOG"/>
    <property type="match status" value="1"/>
</dbReference>
<reference evidence="5" key="1">
    <citation type="submission" date="2019-08" db="EMBL/GenBank/DDBJ databases">
        <title>The improved chromosome-level genome for the pearl oyster Pinctada fucata martensii using PacBio sequencing and Hi-C.</title>
        <authorList>
            <person name="Zheng Z."/>
        </authorList>
    </citation>
    <scope>NUCLEOTIDE SEQUENCE</scope>
    <source>
        <strain evidence="5">ZZ-2019</strain>
        <tissue evidence="5">Adductor muscle</tissue>
    </source>
</reference>
<proteinExistence type="predicted"/>
<evidence type="ECO:0000256" key="2">
    <source>
        <dbReference type="SAM" id="MobiDB-lite"/>
    </source>
</evidence>
<name>A0AA89BMS3_PINIB</name>
<comment type="caution">
    <text evidence="5">The sequence shown here is derived from an EMBL/GenBank/DDBJ whole genome shotgun (WGS) entry which is preliminary data.</text>
</comment>
<dbReference type="Gene3D" id="1.25.10.10">
    <property type="entry name" value="Leucine-rich Repeat Variant"/>
    <property type="match status" value="1"/>
</dbReference>
<evidence type="ECO:0000259" key="4">
    <source>
        <dbReference type="Pfam" id="PF25013"/>
    </source>
</evidence>